<comment type="caution">
    <text evidence="1">The sequence shown here is derived from an EMBL/GenBank/DDBJ whole genome shotgun (WGS) entry which is preliminary data.</text>
</comment>
<organism evidence="1 2">
    <name type="scientific">Pseudomonas matsuisoli</name>
    <dbReference type="NCBI Taxonomy" id="1515666"/>
    <lineage>
        <taxon>Bacteria</taxon>
        <taxon>Pseudomonadati</taxon>
        <taxon>Pseudomonadota</taxon>
        <taxon>Gammaproteobacteria</taxon>
        <taxon>Pseudomonadales</taxon>
        <taxon>Pseudomonadaceae</taxon>
        <taxon>Pseudomonas</taxon>
    </lineage>
</organism>
<sequence>MLEVNLERTAFEMPSPDMPAKVGLPGKGAYYAVTEGENATRYARTPAIPPSRTLGRKHHYADGVPKTDLAFRVVTNDRSGSLLLSHPLNAHTLWCDSATSHEGLADRSKRLSEYAPNVSKNYPSFRRGNMSHHAPPEHISYTHLARQMGA</sequence>
<protein>
    <submittedName>
        <fullName evidence="1">Uncharacterized protein</fullName>
    </submittedName>
</protein>
<gene>
    <name evidence="1" type="ORF">GCM10009304_05780</name>
</gene>
<name>A0A917PLB2_9PSED</name>
<reference evidence="1" key="2">
    <citation type="submission" date="2020-09" db="EMBL/GenBank/DDBJ databases">
        <authorList>
            <person name="Sun Q."/>
            <person name="Ohkuma M."/>
        </authorList>
    </citation>
    <scope>NUCLEOTIDE SEQUENCE</scope>
    <source>
        <strain evidence="1">JCM 30078</strain>
    </source>
</reference>
<dbReference type="EMBL" id="BMPO01000001">
    <property type="protein sequence ID" value="GGJ82608.1"/>
    <property type="molecule type" value="Genomic_DNA"/>
</dbReference>
<reference evidence="1" key="1">
    <citation type="journal article" date="2014" name="Int. J. Syst. Evol. Microbiol.">
        <title>Complete genome sequence of Corynebacterium casei LMG S-19264T (=DSM 44701T), isolated from a smear-ripened cheese.</title>
        <authorList>
            <consortium name="US DOE Joint Genome Institute (JGI-PGF)"/>
            <person name="Walter F."/>
            <person name="Albersmeier A."/>
            <person name="Kalinowski J."/>
            <person name="Ruckert C."/>
        </authorList>
    </citation>
    <scope>NUCLEOTIDE SEQUENCE</scope>
    <source>
        <strain evidence="1">JCM 30078</strain>
    </source>
</reference>
<proteinExistence type="predicted"/>
<dbReference type="AlphaFoldDB" id="A0A917PLB2"/>
<accession>A0A917PLB2</accession>
<evidence type="ECO:0000313" key="2">
    <source>
        <dbReference type="Proteomes" id="UP000635983"/>
    </source>
</evidence>
<keyword evidence="2" id="KW-1185">Reference proteome</keyword>
<dbReference type="Proteomes" id="UP000635983">
    <property type="component" value="Unassembled WGS sequence"/>
</dbReference>
<evidence type="ECO:0000313" key="1">
    <source>
        <dbReference type="EMBL" id="GGJ82608.1"/>
    </source>
</evidence>